<dbReference type="InterPro" id="IPR017871">
    <property type="entry name" value="ABC_transporter-like_CS"/>
</dbReference>
<feature type="transmembrane region" description="Helical" evidence="9">
    <location>
        <begin position="464"/>
        <end position="485"/>
    </location>
</feature>
<reference evidence="11" key="1">
    <citation type="submission" date="2024-02" db="EMBL/GenBank/DDBJ databases">
        <authorList>
            <consortium name="ELIXIR-Norway"/>
            <consortium name="Elixir Norway"/>
        </authorList>
    </citation>
    <scope>NUCLEOTIDE SEQUENCE</scope>
</reference>
<feature type="region of interest" description="Disordered" evidence="8">
    <location>
        <begin position="371"/>
        <end position="394"/>
    </location>
</feature>
<evidence type="ECO:0000256" key="9">
    <source>
        <dbReference type="SAM" id="Phobius"/>
    </source>
</evidence>
<feature type="transmembrane region" description="Helical" evidence="9">
    <location>
        <begin position="696"/>
        <end position="714"/>
    </location>
</feature>
<dbReference type="InterPro" id="IPR050352">
    <property type="entry name" value="ABCG_transporters"/>
</dbReference>
<keyword evidence="2" id="KW-0813">Transport</keyword>
<dbReference type="SUPFAM" id="SSF52540">
    <property type="entry name" value="P-loop containing nucleoside triphosphate hydrolases"/>
    <property type="match status" value="1"/>
</dbReference>
<keyword evidence="5" id="KW-0067">ATP-binding</keyword>
<organism evidence="11 12">
    <name type="scientific">Sphagnum jensenii</name>
    <dbReference type="NCBI Taxonomy" id="128206"/>
    <lineage>
        <taxon>Eukaryota</taxon>
        <taxon>Viridiplantae</taxon>
        <taxon>Streptophyta</taxon>
        <taxon>Embryophyta</taxon>
        <taxon>Bryophyta</taxon>
        <taxon>Sphagnophytina</taxon>
        <taxon>Sphagnopsida</taxon>
        <taxon>Sphagnales</taxon>
        <taxon>Sphagnaceae</taxon>
        <taxon>Sphagnum</taxon>
    </lineage>
</organism>
<dbReference type="Gene3D" id="3.40.50.300">
    <property type="entry name" value="P-loop containing nucleotide triphosphate hydrolases"/>
    <property type="match status" value="1"/>
</dbReference>
<dbReference type="PROSITE" id="PS00211">
    <property type="entry name" value="ABC_TRANSPORTER_1"/>
    <property type="match status" value="1"/>
</dbReference>
<evidence type="ECO:0000256" key="3">
    <source>
        <dbReference type="ARBA" id="ARBA00022692"/>
    </source>
</evidence>
<evidence type="ECO:0000256" key="1">
    <source>
        <dbReference type="ARBA" id="ARBA00004141"/>
    </source>
</evidence>
<feature type="transmembrane region" description="Helical" evidence="9">
    <location>
        <begin position="571"/>
        <end position="592"/>
    </location>
</feature>
<dbReference type="PROSITE" id="PS50893">
    <property type="entry name" value="ABC_TRANSPORTER_2"/>
    <property type="match status" value="1"/>
</dbReference>
<dbReference type="InterPro" id="IPR003439">
    <property type="entry name" value="ABC_transporter-like_ATP-bd"/>
</dbReference>
<name>A0ABP0W5K1_9BRYO</name>
<evidence type="ECO:0000256" key="2">
    <source>
        <dbReference type="ARBA" id="ARBA00022448"/>
    </source>
</evidence>
<feature type="domain" description="ABC transporter" evidence="10">
    <location>
        <begin position="44"/>
        <end position="292"/>
    </location>
</feature>
<feature type="transmembrane region" description="Helical" evidence="9">
    <location>
        <begin position="538"/>
        <end position="559"/>
    </location>
</feature>
<evidence type="ECO:0000313" key="12">
    <source>
        <dbReference type="Proteomes" id="UP001497444"/>
    </source>
</evidence>
<dbReference type="Proteomes" id="UP001497444">
    <property type="component" value="Chromosome 14"/>
</dbReference>
<evidence type="ECO:0000313" key="11">
    <source>
        <dbReference type="EMBL" id="CAK9262068.1"/>
    </source>
</evidence>
<feature type="transmembrane region" description="Helical" evidence="9">
    <location>
        <begin position="506"/>
        <end position="532"/>
    </location>
</feature>
<protein>
    <recommendedName>
        <fullName evidence="10">ABC transporter domain-containing protein</fullName>
    </recommendedName>
</protein>
<dbReference type="InterPro" id="IPR043926">
    <property type="entry name" value="ABCG_dom"/>
</dbReference>
<sequence>MQQEEPPLLVLQFSDLTYTVHKKISRWRRCFRKPTAVVASSAAVSRSSATAAAMATAPPPPPPPHSRLLLDHVSGEARDGEILAVMGPSGSGKSTLIDALAQRIESLEGRITLNSTHVSNSLLRSISAYVMQDDLLFPMLTVKETLMFSALFRMPRTQSTAKKRARVMHLLDQLGLVQVADTIIGDEARRGVSGGERRRVSIGIDIIHDPLLLFLDEPTSGLDSTSAYMVVRTLQKIAKTGSIVILSIHQPSFRILGLVDHLILLAFGQKVYGGPPAELHTYFHSFGRPVPQHENSTEHALDLIQELHNSQGGVKQLVEFCNFWIATASKRGSARILVGSTDVRGAISASISRGKLVASRPSSAFMFATQLSSPRHHHPQKTNNSHSQESDHDTKLSGADMVCKFANPWWTEIRVLALRSVMNIKRMPELFLMRLATVLFTAFLLATIFWNLDHSPLGIQERLGFFAFAMSTTFYTCADALPVFLQERYIFMRETGHNTYRMSSYVLANAMIYVPFLAVLAMSFVLTVWWAVGLAGGGSGFLFFFLIVWASFWAGNSFITLLSGVMPNVMLGYTVVVALLAYFLLLSGFFIARERIPKYWLWFHYLSLIKYPYEAVLINEFQVQGPCYESGSQILFGTPLASLSPTLVSEMLSLVSSTSALLNTPYANMSASSCILTGPDVLIAKQITELTKWQCLVITLAFGVLFRFLFYAILRFSGRNKRE</sequence>
<evidence type="ECO:0000256" key="6">
    <source>
        <dbReference type="ARBA" id="ARBA00022989"/>
    </source>
</evidence>
<keyword evidence="6 9" id="KW-1133">Transmembrane helix</keyword>
<evidence type="ECO:0000256" key="5">
    <source>
        <dbReference type="ARBA" id="ARBA00022840"/>
    </source>
</evidence>
<dbReference type="Pfam" id="PF01061">
    <property type="entry name" value="ABC2_membrane"/>
    <property type="match status" value="1"/>
</dbReference>
<evidence type="ECO:0000256" key="7">
    <source>
        <dbReference type="ARBA" id="ARBA00023136"/>
    </source>
</evidence>
<gene>
    <name evidence="11" type="ORF">CSSPJE1EN1_LOCUS7546</name>
</gene>
<comment type="subcellular location">
    <subcellularLocation>
        <location evidence="1">Membrane</location>
        <topology evidence="1">Multi-pass membrane protein</topology>
    </subcellularLocation>
</comment>
<dbReference type="InterPro" id="IPR027417">
    <property type="entry name" value="P-loop_NTPase"/>
</dbReference>
<evidence type="ECO:0000259" key="10">
    <source>
        <dbReference type="PROSITE" id="PS50893"/>
    </source>
</evidence>
<evidence type="ECO:0000256" key="8">
    <source>
        <dbReference type="SAM" id="MobiDB-lite"/>
    </source>
</evidence>
<keyword evidence="12" id="KW-1185">Reference proteome</keyword>
<evidence type="ECO:0000256" key="4">
    <source>
        <dbReference type="ARBA" id="ARBA00022741"/>
    </source>
</evidence>
<accession>A0ABP0W5K1</accession>
<dbReference type="PANTHER" id="PTHR48041:SF11">
    <property type="entry name" value="ABC TRANSPORTER G FAMILY MEMBER 16"/>
    <property type="match status" value="1"/>
</dbReference>
<proteinExistence type="predicted"/>
<keyword evidence="4" id="KW-0547">Nucleotide-binding</keyword>
<dbReference type="InterPro" id="IPR003593">
    <property type="entry name" value="AAA+_ATPase"/>
</dbReference>
<feature type="transmembrane region" description="Helical" evidence="9">
    <location>
        <begin position="431"/>
        <end position="452"/>
    </location>
</feature>
<dbReference type="Pfam" id="PF00005">
    <property type="entry name" value="ABC_tran"/>
    <property type="match status" value="1"/>
</dbReference>
<dbReference type="InterPro" id="IPR013525">
    <property type="entry name" value="ABC2_TM"/>
</dbReference>
<keyword evidence="7 9" id="KW-0472">Membrane</keyword>
<dbReference type="PANTHER" id="PTHR48041">
    <property type="entry name" value="ABC TRANSPORTER G FAMILY MEMBER 28"/>
    <property type="match status" value="1"/>
</dbReference>
<dbReference type="Pfam" id="PF19055">
    <property type="entry name" value="ABC2_membrane_7"/>
    <property type="match status" value="1"/>
</dbReference>
<dbReference type="SMART" id="SM00382">
    <property type="entry name" value="AAA"/>
    <property type="match status" value="1"/>
</dbReference>
<keyword evidence="3 9" id="KW-0812">Transmembrane</keyword>
<dbReference type="EMBL" id="OZ020109">
    <property type="protein sequence ID" value="CAK9262068.1"/>
    <property type="molecule type" value="Genomic_DNA"/>
</dbReference>